<evidence type="ECO:0000256" key="3">
    <source>
        <dbReference type="ARBA" id="ARBA00022729"/>
    </source>
</evidence>
<dbReference type="PANTHER" id="PTHR30222">
    <property type="entry name" value="SPERMIDINE/PUTRESCINE-BINDING PERIPLASMIC PROTEIN"/>
    <property type="match status" value="1"/>
</dbReference>
<dbReference type="GeneID" id="106765527"/>
<dbReference type="PRINTS" id="PR00909">
    <property type="entry name" value="SPERMDNBNDNG"/>
</dbReference>
<dbReference type="GO" id="GO:0009657">
    <property type="term" value="P:plastid organization"/>
    <property type="evidence" value="ECO:0007669"/>
    <property type="project" value="EnsemblPlants"/>
</dbReference>
<organism evidence="6 7">
    <name type="scientific">Vigna radiata var. radiata</name>
    <name type="common">Mung bean</name>
    <name type="synonym">Phaseolus aureus</name>
    <dbReference type="NCBI Taxonomy" id="3916"/>
    <lineage>
        <taxon>Eukaryota</taxon>
        <taxon>Viridiplantae</taxon>
        <taxon>Streptophyta</taxon>
        <taxon>Embryophyta</taxon>
        <taxon>Tracheophyta</taxon>
        <taxon>Spermatophyta</taxon>
        <taxon>Magnoliopsida</taxon>
        <taxon>eudicotyledons</taxon>
        <taxon>Gunneridae</taxon>
        <taxon>Pentapetalae</taxon>
        <taxon>rosids</taxon>
        <taxon>fabids</taxon>
        <taxon>Fabales</taxon>
        <taxon>Fabaceae</taxon>
        <taxon>Papilionoideae</taxon>
        <taxon>50 kb inversion clade</taxon>
        <taxon>NPAAA clade</taxon>
        <taxon>indigoferoid/millettioid clade</taxon>
        <taxon>Phaseoleae</taxon>
        <taxon>Vigna</taxon>
    </lineage>
</organism>
<proteinExistence type="predicted"/>
<dbReference type="SMR" id="A0A1S3UI20"/>
<name>A0A1S3UI20_VIGRR</name>
<dbReference type="GO" id="GO:0009507">
    <property type="term" value="C:chloroplast"/>
    <property type="evidence" value="ECO:0007669"/>
    <property type="project" value="EnsemblPlants"/>
</dbReference>
<keyword evidence="4" id="KW-0574">Periplasm</keyword>
<dbReference type="CDD" id="cd13661">
    <property type="entry name" value="PBP2_PotD_PotF_like_1"/>
    <property type="match status" value="1"/>
</dbReference>
<keyword evidence="6" id="KW-1185">Reference proteome</keyword>
<dbReference type="Pfam" id="PF13343">
    <property type="entry name" value="SBP_bac_6"/>
    <property type="match status" value="1"/>
</dbReference>
<feature type="region of interest" description="Disordered" evidence="5">
    <location>
        <begin position="51"/>
        <end position="72"/>
    </location>
</feature>
<feature type="compositionally biased region" description="Basic and acidic residues" evidence="5">
    <location>
        <begin position="123"/>
        <end position="135"/>
    </location>
</feature>
<accession>A0A1S3UI20</accession>
<evidence type="ECO:0000256" key="5">
    <source>
        <dbReference type="SAM" id="MobiDB-lite"/>
    </source>
</evidence>
<dbReference type="Gene3D" id="3.40.190.10">
    <property type="entry name" value="Periplasmic binding protein-like II"/>
    <property type="match status" value="2"/>
</dbReference>
<dbReference type="KEGG" id="vra:106765527"/>
<dbReference type="Gramene" id="Vradi07g02530.1">
    <property type="protein sequence ID" value="Vradi07g02530.1"/>
    <property type="gene ID" value="Vradi07g02530"/>
</dbReference>
<gene>
    <name evidence="7" type="primary">LOC106765527</name>
</gene>
<reference evidence="6" key="1">
    <citation type="journal article" date="2014" name="Nat. Commun.">
        <title>Genome sequence of mungbean and insights into evolution within Vigna species.</title>
        <authorList>
            <person name="Kang Y.J."/>
            <person name="Kim S.K."/>
            <person name="Kim M.Y."/>
            <person name="Lestari P."/>
            <person name="Kim K.H."/>
            <person name="Ha B.K."/>
            <person name="Jun T.H."/>
            <person name="Hwang W.J."/>
            <person name="Lee T."/>
            <person name="Lee J."/>
            <person name="Shim S."/>
            <person name="Yoon M.Y."/>
            <person name="Jang Y.E."/>
            <person name="Han K.S."/>
            <person name="Taeprayoon P."/>
            <person name="Yoon N."/>
            <person name="Somta P."/>
            <person name="Tanya P."/>
            <person name="Kim K.S."/>
            <person name="Gwag J.G."/>
            <person name="Moon J.K."/>
            <person name="Lee Y.H."/>
            <person name="Park B.S."/>
            <person name="Bombarely A."/>
            <person name="Doyle J.J."/>
            <person name="Jackson S.A."/>
            <person name="Schafleitner R."/>
            <person name="Srinives P."/>
            <person name="Varshney R.K."/>
            <person name="Lee S.H."/>
        </authorList>
    </citation>
    <scope>NUCLEOTIDE SEQUENCE [LARGE SCALE GENOMIC DNA]</scope>
    <source>
        <strain evidence="6">cv. VC1973A</strain>
    </source>
</reference>
<evidence type="ECO:0000313" key="6">
    <source>
        <dbReference type="Proteomes" id="UP000087766"/>
    </source>
</evidence>
<dbReference type="GO" id="GO:0015846">
    <property type="term" value="P:polyamine transport"/>
    <property type="evidence" value="ECO:0007669"/>
    <property type="project" value="InterPro"/>
</dbReference>
<dbReference type="InterPro" id="IPR001188">
    <property type="entry name" value="Sperm_putr-bd"/>
</dbReference>
<dbReference type="GO" id="GO:0019808">
    <property type="term" value="F:polyamine binding"/>
    <property type="evidence" value="ECO:0007669"/>
    <property type="project" value="InterPro"/>
</dbReference>
<keyword evidence="3" id="KW-0732">Signal</keyword>
<protein>
    <submittedName>
        <fullName evidence="7">Uncharacterized protein LOC106765527</fullName>
    </submittedName>
</protein>
<dbReference type="AlphaFoldDB" id="A0A1S3UI20"/>
<sequence>MALLLQTRYALSVCSPRYPYHFPNPYYRNPFLIIPTKSLSSFHASPIAFSAHPTPSRGSPPSPTASAFHCEPPPQTPPIKAVAGLAASALLFLCIGVRLCLASSPPSPLPAGPPVVQEDQTVQDDHDGRKQDDKDTVVDKELEEAFNTWKSKSFALTVPLKVVALRGSIPPSWIKDFINCQGRRMKFNVKYYASLESIFSDLTIPFTKGKIGPASALAADIVGIGDSWLKYAIKQAIIEPIRDVEDQEWFKSLNDKWKVYLRRNSEGEIDPKGDTWAAPYRWGCMVIAYKTNKFQEHKLAPVEDWADLWRPDLAGRISMVDSPREVVGAVLKYMGTSYNTIDINAEVNGGRDAVKHNLALLAKQVRLFDSSNYLKAFGVGDVWVAVGWSSDIIPAAKRLSNVAVVVPKSGASLWADLWAIPAASRIETSRIGGRVRGPSPLIHQWIEFCLQSARALPFKQEVIPGASPSNLQSHLANVPIELTNGRPKLKGNLVDGAPPPDILERCEFLEPLSNSTLSDYHWLITSIHEPSHGLIHKMYHNIISLAKFSGWFNSKLT</sequence>
<keyword evidence="2" id="KW-0813">Transport</keyword>
<evidence type="ECO:0000256" key="1">
    <source>
        <dbReference type="ARBA" id="ARBA00004418"/>
    </source>
</evidence>
<feature type="region of interest" description="Disordered" evidence="5">
    <location>
        <begin position="110"/>
        <end position="135"/>
    </location>
</feature>
<dbReference type="OrthoDB" id="10266693at2759"/>
<dbReference type="STRING" id="3916.A0A1S3UI20"/>
<evidence type="ECO:0000256" key="2">
    <source>
        <dbReference type="ARBA" id="ARBA00022448"/>
    </source>
</evidence>
<dbReference type="SUPFAM" id="SSF53850">
    <property type="entry name" value="Periplasmic binding protein-like II"/>
    <property type="match status" value="1"/>
</dbReference>
<dbReference type="Proteomes" id="UP000087766">
    <property type="component" value="Chromosome 7"/>
</dbReference>
<evidence type="ECO:0000256" key="4">
    <source>
        <dbReference type="ARBA" id="ARBA00022764"/>
    </source>
</evidence>
<evidence type="ECO:0000313" key="7">
    <source>
        <dbReference type="RefSeq" id="XP_014505675.1"/>
    </source>
</evidence>
<dbReference type="PANTHER" id="PTHR30222:SF17">
    <property type="entry name" value="SPERMIDINE_PUTRESCINE-BINDING PERIPLASMIC PROTEIN"/>
    <property type="match status" value="1"/>
</dbReference>
<reference evidence="7" key="2">
    <citation type="submission" date="2025-08" db="UniProtKB">
        <authorList>
            <consortium name="RefSeq"/>
        </authorList>
    </citation>
    <scope>IDENTIFICATION</scope>
    <source>
        <tissue evidence="7">Leaf</tissue>
    </source>
</reference>
<comment type="subcellular location">
    <subcellularLocation>
        <location evidence="1">Periplasm</location>
    </subcellularLocation>
</comment>
<dbReference type="RefSeq" id="XP_014505675.1">
    <property type="nucleotide sequence ID" value="XM_014650189.2"/>
</dbReference>